<protein>
    <submittedName>
        <fullName evidence="2">Uncharacterized protein</fullName>
    </submittedName>
</protein>
<feature type="region of interest" description="Disordered" evidence="1">
    <location>
        <begin position="96"/>
        <end position="115"/>
    </location>
</feature>
<proteinExistence type="predicted"/>
<dbReference type="Proteomes" id="UP000735302">
    <property type="component" value="Unassembled WGS sequence"/>
</dbReference>
<comment type="caution">
    <text evidence="2">The sequence shown here is derived from an EMBL/GenBank/DDBJ whole genome shotgun (WGS) entry which is preliminary data.</text>
</comment>
<name>A0AAV3ZBK9_9GAST</name>
<keyword evidence="3" id="KW-1185">Reference proteome</keyword>
<dbReference type="EMBL" id="BLXT01002298">
    <property type="protein sequence ID" value="GFN92728.1"/>
    <property type="molecule type" value="Genomic_DNA"/>
</dbReference>
<dbReference type="AlphaFoldDB" id="A0AAV3ZBK9"/>
<organism evidence="2 3">
    <name type="scientific">Plakobranchus ocellatus</name>
    <dbReference type="NCBI Taxonomy" id="259542"/>
    <lineage>
        <taxon>Eukaryota</taxon>
        <taxon>Metazoa</taxon>
        <taxon>Spiralia</taxon>
        <taxon>Lophotrochozoa</taxon>
        <taxon>Mollusca</taxon>
        <taxon>Gastropoda</taxon>
        <taxon>Heterobranchia</taxon>
        <taxon>Euthyneura</taxon>
        <taxon>Panpulmonata</taxon>
        <taxon>Sacoglossa</taxon>
        <taxon>Placobranchoidea</taxon>
        <taxon>Plakobranchidae</taxon>
        <taxon>Plakobranchus</taxon>
    </lineage>
</organism>
<evidence type="ECO:0000256" key="1">
    <source>
        <dbReference type="SAM" id="MobiDB-lite"/>
    </source>
</evidence>
<evidence type="ECO:0000313" key="3">
    <source>
        <dbReference type="Proteomes" id="UP000735302"/>
    </source>
</evidence>
<reference evidence="2 3" key="1">
    <citation type="journal article" date="2021" name="Elife">
        <title>Chloroplast acquisition without the gene transfer in kleptoplastic sea slugs, Plakobranchus ocellatus.</title>
        <authorList>
            <person name="Maeda T."/>
            <person name="Takahashi S."/>
            <person name="Yoshida T."/>
            <person name="Shimamura S."/>
            <person name="Takaki Y."/>
            <person name="Nagai Y."/>
            <person name="Toyoda A."/>
            <person name="Suzuki Y."/>
            <person name="Arimoto A."/>
            <person name="Ishii H."/>
            <person name="Satoh N."/>
            <person name="Nishiyama T."/>
            <person name="Hasebe M."/>
            <person name="Maruyama T."/>
            <person name="Minagawa J."/>
            <person name="Obokata J."/>
            <person name="Shigenobu S."/>
        </authorList>
    </citation>
    <scope>NUCLEOTIDE SEQUENCE [LARGE SCALE GENOMIC DNA]</scope>
</reference>
<evidence type="ECO:0000313" key="2">
    <source>
        <dbReference type="EMBL" id="GFN92728.1"/>
    </source>
</evidence>
<accession>A0AAV3ZBK9</accession>
<gene>
    <name evidence="2" type="ORF">PoB_001923400</name>
</gene>
<sequence length="115" mass="13262">MEMNIVGDQEKIVEANCSVHVGSGGAMQWELFLSNWLRYCWTFDARGKIRANPPPFLVHNRTEGENITYTYNDMTGPHMISYVMFKRPQGWEKSQLRCAASSSENKPFGKRTKQK</sequence>